<gene>
    <name evidence="6" type="ORF">DEU29_12215</name>
</gene>
<keyword evidence="2" id="KW-1133">Transmembrane helix</keyword>
<dbReference type="SUPFAM" id="SSF141868">
    <property type="entry name" value="EAL domain-like"/>
    <property type="match status" value="1"/>
</dbReference>
<feature type="transmembrane region" description="Helical" evidence="2">
    <location>
        <begin position="221"/>
        <end position="244"/>
    </location>
</feature>
<feature type="signal peptide" evidence="3">
    <location>
        <begin position="1"/>
        <end position="23"/>
    </location>
</feature>
<dbReference type="Pfam" id="PF07696">
    <property type="entry name" value="7TMR-DISMED2"/>
    <property type="match status" value="1"/>
</dbReference>
<dbReference type="Gene3D" id="3.30.450.20">
    <property type="entry name" value="PAS domain"/>
    <property type="match status" value="1"/>
</dbReference>
<dbReference type="InterPro" id="IPR035965">
    <property type="entry name" value="PAS-like_dom_sf"/>
</dbReference>
<keyword evidence="1" id="KW-0175">Coiled coil</keyword>
<dbReference type="SUPFAM" id="SSF55073">
    <property type="entry name" value="Nucleotide cyclase"/>
    <property type="match status" value="1"/>
</dbReference>
<evidence type="ECO:0000256" key="3">
    <source>
        <dbReference type="SAM" id="SignalP"/>
    </source>
</evidence>
<feature type="transmembrane region" description="Helical" evidence="2">
    <location>
        <begin position="283"/>
        <end position="305"/>
    </location>
</feature>
<dbReference type="InterPro" id="IPR043128">
    <property type="entry name" value="Rev_trsase/Diguanyl_cyclase"/>
</dbReference>
<dbReference type="Gene3D" id="3.30.70.270">
    <property type="match status" value="1"/>
</dbReference>
<dbReference type="SMART" id="SM00052">
    <property type="entry name" value="EAL"/>
    <property type="match status" value="1"/>
</dbReference>
<evidence type="ECO:0000256" key="2">
    <source>
        <dbReference type="SAM" id="Phobius"/>
    </source>
</evidence>
<feature type="coiled-coil region" evidence="1">
    <location>
        <begin position="380"/>
        <end position="414"/>
    </location>
</feature>
<dbReference type="Gene3D" id="3.20.20.450">
    <property type="entry name" value="EAL domain"/>
    <property type="match status" value="1"/>
</dbReference>
<dbReference type="InterPro" id="IPR011622">
    <property type="entry name" value="7TMR_DISM_rcpt_extracell_dom2"/>
</dbReference>
<dbReference type="PROSITE" id="PS50883">
    <property type="entry name" value="EAL"/>
    <property type="match status" value="1"/>
</dbReference>
<proteinExistence type="predicted"/>
<dbReference type="CDD" id="cd01948">
    <property type="entry name" value="EAL"/>
    <property type="match status" value="1"/>
</dbReference>
<accession>A0A4R6P1W8</accession>
<reference evidence="6 7" key="1">
    <citation type="submission" date="2019-03" db="EMBL/GenBank/DDBJ databases">
        <title>Freshwater and sediment microbial communities from various areas in North America, analyzing microbe dynamics in response to fracking.</title>
        <authorList>
            <person name="Lamendella R."/>
        </authorList>
    </citation>
    <scope>NUCLEOTIDE SEQUENCE [LARGE SCALE GENOMIC DNA]</scope>
    <source>
        <strain evidence="6 7">18_TX</strain>
    </source>
</reference>
<keyword evidence="7" id="KW-1185">Reference proteome</keyword>
<keyword evidence="3" id="KW-0732">Signal</keyword>
<dbReference type="InterPro" id="IPR000160">
    <property type="entry name" value="GGDEF_dom"/>
</dbReference>
<feature type="transmembrane region" description="Helical" evidence="2">
    <location>
        <begin position="339"/>
        <end position="359"/>
    </location>
</feature>
<evidence type="ECO:0000259" key="5">
    <source>
        <dbReference type="PROSITE" id="PS50887"/>
    </source>
</evidence>
<dbReference type="Pfam" id="PF00990">
    <property type="entry name" value="GGDEF"/>
    <property type="match status" value="1"/>
</dbReference>
<dbReference type="SUPFAM" id="SSF55785">
    <property type="entry name" value="PYP-like sensor domain (PAS domain)"/>
    <property type="match status" value="1"/>
</dbReference>
<dbReference type="InterPro" id="IPR035919">
    <property type="entry name" value="EAL_sf"/>
</dbReference>
<evidence type="ECO:0000256" key="1">
    <source>
        <dbReference type="SAM" id="Coils"/>
    </source>
</evidence>
<dbReference type="GO" id="GO:0071111">
    <property type="term" value="F:cyclic-guanylate-specific phosphodiesterase activity"/>
    <property type="evidence" value="ECO:0007669"/>
    <property type="project" value="InterPro"/>
</dbReference>
<dbReference type="OrthoDB" id="9816034at2"/>
<feature type="chain" id="PRO_5020809556" evidence="3">
    <location>
        <begin position="24"/>
        <end position="948"/>
    </location>
</feature>
<dbReference type="EMBL" id="SNXI01000022">
    <property type="protein sequence ID" value="TDP28370.1"/>
    <property type="molecule type" value="Genomic_DNA"/>
</dbReference>
<dbReference type="PANTHER" id="PTHR33121">
    <property type="entry name" value="CYCLIC DI-GMP PHOSPHODIESTERASE PDEF"/>
    <property type="match status" value="1"/>
</dbReference>
<feature type="domain" description="EAL" evidence="4">
    <location>
        <begin position="695"/>
        <end position="948"/>
    </location>
</feature>
<evidence type="ECO:0000313" key="6">
    <source>
        <dbReference type="EMBL" id="TDP28370.1"/>
    </source>
</evidence>
<evidence type="ECO:0000313" key="7">
    <source>
        <dbReference type="Proteomes" id="UP000295531"/>
    </source>
</evidence>
<dbReference type="InterPro" id="IPR001633">
    <property type="entry name" value="EAL_dom"/>
</dbReference>
<dbReference type="SMART" id="SM00267">
    <property type="entry name" value="GGDEF"/>
    <property type="match status" value="1"/>
</dbReference>
<evidence type="ECO:0000259" key="4">
    <source>
        <dbReference type="PROSITE" id="PS50883"/>
    </source>
</evidence>
<dbReference type="PROSITE" id="PS50887">
    <property type="entry name" value="GGDEF"/>
    <property type="match status" value="1"/>
</dbReference>
<dbReference type="Proteomes" id="UP000295531">
    <property type="component" value="Unassembled WGS sequence"/>
</dbReference>
<feature type="transmembrane region" description="Helical" evidence="2">
    <location>
        <begin position="365"/>
        <end position="390"/>
    </location>
</feature>
<organism evidence="6 7">
    <name type="scientific">Idiomarina aquatica</name>
    <dbReference type="NCBI Taxonomy" id="1327752"/>
    <lineage>
        <taxon>Bacteria</taxon>
        <taxon>Pseudomonadati</taxon>
        <taxon>Pseudomonadota</taxon>
        <taxon>Gammaproteobacteria</taxon>
        <taxon>Alteromonadales</taxon>
        <taxon>Idiomarinaceae</taxon>
        <taxon>Idiomarina</taxon>
    </lineage>
</organism>
<dbReference type="Pfam" id="PF00563">
    <property type="entry name" value="EAL"/>
    <property type="match status" value="1"/>
</dbReference>
<dbReference type="PANTHER" id="PTHR33121:SF79">
    <property type="entry name" value="CYCLIC DI-GMP PHOSPHODIESTERASE PDED-RELATED"/>
    <property type="match status" value="1"/>
</dbReference>
<sequence>MMGRVILLLMLSALNAVISGAYAQSDSVLTVSAQTERVKLNEQLTFRVTHDNFSIKRLGLDNRERWQDFNALRSHQSGADKPVVWGALRVYNRSRSVQRYIIDFGDAYIENASAYVLDGRGRILDSSSVSFDEPLLNRAYIHDQIMLPLDLPASQTAWIVIAAKQWPQQLNTISLWAPQALQLHTQQKQTALGVNAGVLLLLAVAAFSLARGSRRLLQISLGVATTGFILVMLLHSGIWITYFSPYTPEVAAYLVPYAKQWLLLSLVWLVREGIKRDLKTTRWLPLINFLLGFELLVLVAQPWWSALHSDAWLSVQASVWLVIATFICARAVKLTTDRITRWFVLLLIPLSFIAWLLVLPRVNTIWQGLSGIVLYSILTANVLALILAQLDKTLARLERRINSLKAMKNFYRDGYWRFLARSNEGWFELNEKQQWRRVSRQFLKIMGINHADVLRRHWSTVDTLFGEQAKTWNDKNRTESWEHLTSVERLDGKTIWLQIEIFNDGRGRILEVTQQVEAEMHLNFLVKHDALTGLLNEREFHRLLQRQIERQKPLALITLKIGGLQVVKDQSDPATRDQALLQLVLSLREKLPSGTRVARVDEYKLGIFLNDTEQAGFTLGYQLVQVCREFRFTTSHRVFQLSAHAGVAVATPSTINVSSLLHRVEDALKLAEQSGEFSVHSATDDDQRRLQGQVERNWEQRLRQALVNEEWLLFQQPMVSGNRAHDKHCFEILLRLPESNNTDPDEALAPQQFLTAALKAGIMGKADRWLLRHVVDTFSENPFAATRLWRCHINLSIQSLEDDELINFIAQEIEQSNLRPEQLAFEIAEPVVSDNFERAYRLFKQLRELGCITVIDQFGTGFNSFRLLRQMPLTQIKINRFWVQNMLLDAVEAELVMSCIRLARAAGVEVSAVGVENDDTRTALLNEKVDYIQGYVCGRPVRWNFSGA</sequence>
<feature type="domain" description="GGDEF" evidence="5">
    <location>
        <begin position="552"/>
        <end position="684"/>
    </location>
</feature>
<dbReference type="RefSeq" id="WP_133540631.1">
    <property type="nucleotide sequence ID" value="NZ_SNXI01000022.1"/>
</dbReference>
<protein>
    <submittedName>
        <fullName evidence="6">EAL domain-containing protein (Putative c-di-GMP-specific phosphodiesterase class I)</fullName>
    </submittedName>
</protein>
<name>A0A4R6P1W8_9GAMM</name>
<comment type="caution">
    <text evidence="6">The sequence shown here is derived from an EMBL/GenBank/DDBJ whole genome shotgun (WGS) entry which is preliminary data.</text>
</comment>
<dbReference type="AlphaFoldDB" id="A0A4R6P1W8"/>
<feature type="transmembrane region" description="Helical" evidence="2">
    <location>
        <begin position="191"/>
        <end position="209"/>
    </location>
</feature>
<keyword evidence="2" id="KW-0472">Membrane</keyword>
<dbReference type="InterPro" id="IPR029787">
    <property type="entry name" value="Nucleotide_cyclase"/>
</dbReference>
<keyword evidence="2" id="KW-0812">Transmembrane</keyword>
<dbReference type="InterPro" id="IPR050706">
    <property type="entry name" value="Cyclic-di-GMP_PDE-like"/>
</dbReference>
<feature type="transmembrane region" description="Helical" evidence="2">
    <location>
        <begin position="250"/>
        <end position="271"/>
    </location>
</feature>